<dbReference type="AlphaFoldDB" id="A0A8S1YQI4"/>
<organism evidence="2 3">
    <name type="scientific">Paramecium octaurelia</name>
    <dbReference type="NCBI Taxonomy" id="43137"/>
    <lineage>
        <taxon>Eukaryota</taxon>
        <taxon>Sar</taxon>
        <taxon>Alveolata</taxon>
        <taxon>Ciliophora</taxon>
        <taxon>Intramacronucleata</taxon>
        <taxon>Oligohymenophorea</taxon>
        <taxon>Peniculida</taxon>
        <taxon>Parameciidae</taxon>
        <taxon>Paramecium</taxon>
    </lineage>
</organism>
<dbReference type="Proteomes" id="UP000683925">
    <property type="component" value="Unassembled WGS sequence"/>
</dbReference>
<dbReference type="EMBL" id="CAJJDP010000167">
    <property type="protein sequence ID" value="CAD8213832.1"/>
    <property type="molecule type" value="Genomic_DNA"/>
</dbReference>
<dbReference type="EMBL" id="CAJJDP010000167">
    <property type="protein sequence ID" value="CAD8213834.1"/>
    <property type="molecule type" value="Genomic_DNA"/>
</dbReference>
<reference evidence="2" key="1">
    <citation type="submission" date="2021-01" db="EMBL/GenBank/DDBJ databases">
        <authorList>
            <consortium name="Genoscope - CEA"/>
            <person name="William W."/>
        </authorList>
    </citation>
    <scope>NUCLEOTIDE SEQUENCE</scope>
</reference>
<sequence length="108" mass="13319">MQKNNCQHIRVQLTEWDLEDIQKNYLWYYLKCKQPLCENTTRQCCKRVYAIGKQPSKNSVREKYLSQIYYPCDESHFRQEIIYKYKQNRWQTPIKSFYEFLFSTNPAV</sequence>
<evidence type="ECO:0000313" key="2">
    <source>
        <dbReference type="EMBL" id="CAD8213834.1"/>
    </source>
</evidence>
<evidence type="ECO:0000313" key="3">
    <source>
        <dbReference type="Proteomes" id="UP000683925"/>
    </source>
</evidence>
<keyword evidence="3" id="KW-1185">Reference proteome</keyword>
<name>A0A8S1YQI4_PAROT</name>
<proteinExistence type="predicted"/>
<evidence type="ECO:0000313" key="1">
    <source>
        <dbReference type="EMBL" id="CAD8213832.1"/>
    </source>
</evidence>
<comment type="caution">
    <text evidence="2">The sequence shown here is derived from an EMBL/GenBank/DDBJ whole genome shotgun (WGS) entry which is preliminary data.</text>
</comment>
<gene>
    <name evidence="1" type="ORF">POCTA_138.1.T1640015</name>
    <name evidence="2" type="ORF">POCTA_138.1.T1640017</name>
</gene>
<protein>
    <submittedName>
        <fullName evidence="2">Uncharacterized protein</fullName>
    </submittedName>
</protein>
<accession>A0A8S1YQI4</accession>